<proteinExistence type="predicted"/>
<feature type="transmembrane region" description="Helical" evidence="7">
    <location>
        <begin position="202"/>
        <end position="221"/>
    </location>
</feature>
<dbReference type="Pfam" id="PF05977">
    <property type="entry name" value="MFS_3"/>
    <property type="match status" value="1"/>
</dbReference>
<dbReference type="Proteomes" id="UP000772618">
    <property type="component" value="Unassembled WGS sequence"/>
</dbReference>
<keyword evidence="2" id="KW-0813">Transport</keyword>
<dbReference type="CDD" id="cd06173">
    <property type="entry name" value="MFS_MefA_like"/>
    <property type="match status" value="1"/>
</dbReference>
<accession>A0ABS5VPK3</accession>
<comment type="subcellular location">
    <subcellularLocation>
        <location evidence="1">Cell membrane</location>
        <topology evidence="1">Multi-pass membrane protein</topology>
    </subcellularLocation>
</comment>
<evidence type="ECO:0000256" key="3">
    <source>
        <dbReference type="ARBA" id="ARBA00022475"/>
    </source>
</evidence>
<evidence type="ECO:0000313" key="10">
    <source>
        <dbReference type="Proteomes" id="UP000772618"/>
    </source>
</evidence>
<feature type="transmembrane region" description="Helical" evidence="7">
    <location>
        <begin position="249"/>
        <end position="268"/>
    </location>
</feature>
<evidence type="ECO:0000259" key="8">
    <source>
        <dbReference type="PROSITE" id="PS50850"/>
    </source>
</evidence>
<dbReference type="InterPro" id="IPR036259">
    <property type="entry name" value="MFS_trans_sf"/>
</dbReference>
<dbReference type="InterPro" id="IPR010290">
    <property type="entry name" value="TM_effector"/>
</dbReference>
<feature type="transmembrane region" description="Helical" evidence="7">
    <location>
        <begin position="315"/>
        <end position="334"/>
    </location>
</feature>
<feature type="transmembrane region" description="Helical" evidence="7">
    <location>
        <begin position="133"/>
        <end position="152"/>
    </location>
</feature>
<feature type="transmembrane region" description="Helical" evidence="7">
    <location>
        <begin position="76"/>
        <end position="97"/>
    </location>
</feature>
<keyword evidence="5 7" id="KW-1133">Transmembrane helix</keyword>
<feature type="transmembrane region" description="Helical" evidence="7">
    <location>
        <begin position="340"/>
        <end position="363"/>
    </location>
</feature>
<feature type="transmembrane region" description="Helical" evidence="7">
    <location>
        <begin position="403"/>
        <end position="424"/>
    </location>
</feature>
<keyword evidence="10" id="KW-1185">Reference proteome</keyword>
<feature type="transmembrane region" description="Helical" evidence="7">
    <location>
        <begin position="46"/>
        <end position="70"/>
    </location>
</feature>
<evidence type="ECO:0000256" key="2">
    <source>
        <dbReference type="ARBA" id="ARBA00022448"/>
    </source>
</evidence>
<dbReference type="InterPro" id="IPR020846">
    <property type="entry name" value="MFS_dom"/>
</dbReference>
<keyword evidence="3" id="KW-1003">Cell membrane</keyword>
<dbReference type="SUPFAM" id="SSF103473">
    <property type="entry name" value="MFS general substrate transporter"/>
    <property type="match status" value="1"/>
</dbReference>
<dbReference type="Gene3D" id="1.20.1250.20">
    <property type="entry name" value="MFS general substrate transporter like domains"/>
    <property type="match status" value="1"/>
</dbReference>
<dbReference type="PANTHER" id="PTHR23513">
    <property type="entry name" value="INTEGRAL MEMBRANE EFFLUX PROTEIN-RELATED"/>
    <property type="match status" value="1"/>
</dbReference>
<dbReference type="RefSeq" id="WP_254153332.1">
    <property type="nucleotide sequence ID" value="NZ_JAHESD010000014.1"/>
</dbReference>
<dbReference type="PROSITE" id="PS50850">
    <property type="entry name" value="MFS"/>
    <property type="match status" value="1"/>
</dbReference>
<evidence type="ECO:0000313" key="9">
    <source>
        <dbReference type="EMBL" id="MBT1703367.1"/>
    </source>
</evidence>
<evidence type="ECO:0000256" key="1">
    <source>
        <dbReference type="ARBA" id="ARBA00004651"/>
    </source>
</evidence>
<feature type="domain" description="Major facilitator superfamily (MFS) profile" evidence="8">
    <location>
        <begin position="43"/>
        <end position="429"/>
    </location>
</feature>
<feature type="transmembrane region" description="Helical" evidence="7">
    <location>
        <begin position="375"/>
        <end position="397"/>
    </location>
</feature>
<protein>
    <submittedName>
        <fullName evidence="9">MFS transporter</fullName>
    </submittedName>
</protein>
<organism evidence="9 10">
    <name type="scientific">Chryseosolibacter indicus</name>
    <dbReference type="NCBI Taxonomy" id="2782351"/>
    <lineage>
        <taxon>Bacteria</taxon>
        <taxon>Pseudomonadati</taxon>
        <taxon>Bacteroidota</taxon>
        <taxon>Cytophagia</taxon>
        <taxon>Cytophagales</taxon>
        <taxon>Chryseotaleaceae</taxon>
        <taxon>Chryseosolibacter</taxon>
    </lineage>
</organism>
<comment type="caution">
    <text evidence="9">The sequence shown here is derived from an EMBL/GenBank/DDBJ whole genome shotgun (WGS) entry which is preliminary data.</text>
</comment>
<evidence type="ECO:0000256" key="4">
    <source>
        <dbReference type="ARBA" id="ARBA00022692"/>
    </source>
</evidence>
<sequence>MRVKNKLKKNSEFLISENPQVDVASNNGLTKRTSLFPALQSRNYRLYIFGQFISVIGTWLQIVSQGWLVLHLSDSPIVVGVIAALSTIPTLLFSLFGGVIVDRFEKKKVLFFTQIANMVLALTLSVLTLTNVVTVPAIGIIALLMGTVNAVDAPARQSIISTLVNKDQLASGIALNSSIFNAARAIGPGIAGILIASLGTGVSFLLNGISYLAIIIALRFITINEKRTVNNTPPLEAIKDGINYSFTHPVIRILIIFTGVLSVFGWSYSTMMPVIAKNVFHLDAQGLGYLYSATGLGALTATFIVGRYSIKTSPVVLIAAGNVMFSVSIILFAVTSSFILALPLLFFIGMGLLSQAATINTFIQRILKNEYRGRVMSLYVLMFLGLAPFGNFEVGWITERIGISFALILNGSIVLLFGLIVFSYKNKIRQAYQHYKRVNGEANTLNN</sequence>
<keyword evidence="4 7" id="KW-0812">Transmembrane</keyword>
<evidence type="ECO:0000256" key="7">
    <source>
        <dbReference type="SAM" id="Phobius"/>
    </source>
</evidence>
<evidence type="ECO:0000256" key="5">
    <source>
        <dbReference type="ARBA" id="ARBA00022989"/>
    </source>
</evidence>
<evidence type="ECO:0000256" key="6">
    <source>
        <dbReference type="ARBA" id="ARBA00023136"/>
    </source>
</evidence>
<feature type="transmembrane region" description="Helical" evidence="7">
    <location>
        <begin position="288"/>
        <end position="308"/>
    </location>
</feature>
<reference evidence="9 10" key="1">
    <citation type="submission" date="2021-05" db="EMBL/GenBank/DDBJ databases">
        <title>A Polyphasic approach of four new species of the genus Ohtaekwangia: Ohtaekwangia histidinii sp. nov., Ohtaekwangia cretensis sp. nov., Ohtaekwangia indiensis sp. nov., Ohtaekwangia reichenbachii sp. nov. from diverse environment.</title>
        <authorList>
            <person name="Octaviana S."/>
        </authorList>
    </citation>
    <scope>NUCLEOTIDE SEQUENCE [LARGE SCALE GENOMIC DNA]</scope>
    <source>
        <strain evidence="9 10">PWU20</strain>
    </source>
</reference>
<dbReference type="EMBL" id="JAHESD010000014">
    <property type="protein sequence ID" value="MBT1703367.1"/>
    <property type="molecule type" value="Genomic_DNA"/>
</dbReference>
<name>A0ABS5VPK3_9BACT</name>
<keyword evidence="6 7" id="KW-0472">Membrane</keyword>
<dbReference type="PANTHER" id="PTHR23513:SF11">
    <property type="entry name" value="STAPHYLOFERRIN A TRANSPORTER"/>
    <property type="match status" value="1"/>
</dbReference>
<gene>
    <name evidence="9" type="ORF">KK060_08760</name>
</gene>